<dbReference type="FunFam" id="4.10.410.10:FF:000026">
    <property type="entry name" value="Serine protease inhibitor, putative"/>
    <property type="match status" value="1"/>
</dbReference>
<dbReference type="InterPro" id="IPR050098">
    <property type="entry name" value="TFPI/VKTCI-like"/>
</dbReference>
<sequence length="192" mass="21753">MDRWGYTGAKCQKFSYNGCGGNANRFSSEYDCGQVCNKLIAPNSDSCAYWPDWGQCNQLRYMWFYNLSSGVCEQFLWGGCGGNTNRFSTFELCQITCEVPGEDICQEKLDRGNWCESMSNRYYYHKASRTCKGFHYTGCGKSRNNFIHLSDCEDMCIRRTKTAADLAISTDGNRPLSSKSGSAKCRYSVHVD</sequence>
<dbReference type="GO" id="GO:0004867">
    <property type="term" value="F:serine-type endopeptidase inhibitor activity"/>
    <property type="evidence" value="ECO:0007669"/>
    <property type="project" value="UniProtKB-KW"/>
</dbReference>
<feature type="domain" description="BPTI/Kunitz inhibitor" evidence="4">
    <location>
        <begin position="1"/>
        <end position="36"/>
    </location>
</feature>
<evidence type="ECO:0000259" key="4">
    <source>
        <dbReference type="PROSITE" id="PS50279"/>
    </source>
</evidence>
<protein>
    <submittedName>
        <fullName evidence="6">Tissue factor pathway inhibitor</fullName>
    </submittedName>
</protein>
<dbReference type="Proteomes" id="UP000095287">
    <property type="component" value="Unplaced"/>
</dbReference>
<dbReference type="InterPro" id="IPR020901">
    <property type="entry name" value="Prtase_inh_Kunz-CS"/>
</dbReference>
<dbReference type="PROSITE" id="PS00280">
    <property type="entry name" value="BPTI_KUNITZ_1"/>
    <property type="match status" value="2"/>
</dbReference>
<dbReference type="GO" id="GO:0005615">
    <property type="term" value="C:extracellular space"/>
    <property type="evidence" value="ECO:0007669"/>
    <property type="project" value="TreeGrafter"/>
</dbReference>
<dbReference type="PRINTS" id="PR00759">
    <property type="entry name" value="BASICPTASE"/>
</dbReference>
<dbReference type="InterPro" id="IPR002223">
    <property type="entry name" value="Kunitz_BPTI"/>
</dbReference>
<evidence type="ECO:0000256" key="3">
    <source>
        <dbReference type="ARBA" id="ARBA00023157"/>
    </source>
</evidence>
<evidence type="ECO:0000313" key="6">
    <source>
        <dbReference type="WBParaSite" id="L893_g3597.t2"/>
    </source>
</evidence>
<keyword evidence="2" id="KW-0722">Serine protease inhibitor</keyword>
<dbReference type="SMART" id="SM00131">
    <property type="entry name" value="KU"/>
    <property type="match status" value="2"/>
</dbReference>
<dbReference type="WBParaSite" id="L893_g3597.t2">
    <property type="protein sequence ID" value="L893_g3597.t2"/>
    <property type="gene ID" value="L893_g3597"/>
</dbReference>
<reference evidence="6" key="1">
    <citation type="submission" date="2016-11" db="UniProtKB">
        <authorList>
            <consortium name="WormBaseParasite"/>
        </authorList>
    </citation>
    <scope>IDENTIFICATION</scope>
</reference>
<evidence type="ECO:0000256" key="2">
    <source>
        <dbReference type="ARBA" id="ARBA00022900"/>
    </source>
</evidence>
<keyword evidence="3" id="KW-1015">Disulfide bond</keyword>
<organism evidence="5 6">
    <name type="scientific">Steinernema glaseri</name>
    <dbReference type="NCBI Taxonomy" id="37863"/>
    <lineage>
        <taxon>Eukaryota</taxon>
        <taxon>Metazoa</taxon>
        <taxon>Ecdysozoa</taxon>
        <taxon>Nematoda</taxon>
        <taxon>Chromadorea</taxon>
        <taxon>Rhabditida</taxon>
        <taxon>Tylenchina</taxon>
        <taxon>Panagrolaimomorpha</taxon>
        <taxon>Strongyloidoidea</taxon>
        <taxon>Steinernematidae</taxon>
        <taxon>Steinernema</taxon>
    </lineage>
</organism>
<proteinExistence type="predicted"/>
<dbReference type="CDD" id="cd00109">
    <property type="entry name" value="Kunitz-type"/>
    <property type="match status" value="2"/>
</dbReference>
<dbReference type="AlphaFoldDB" id="A0A1I8AAH9"/>
<evidence type="ECO:0000313" key="5">
    <source>
        <dbReference type="Proteomes" id="UP000095287"/>
    </source>
</evidence>
<dbReference type="Pfam" id="PF00014">
    <property type="entry name" value="Kunitz_BPTI"/>
    <property type="match status" value="3"/>
</dbReference>
<dbReference type="SUPFAM" id="SSF57362">
    <property type="entry name" value="BPTI-like"/>
    <property type="match status" value="3"/>
</dbReference>
<dbReference type="PROSITE" id="PS50279">
    <property type="entry name" value="BPTI_KUNITZ_2"/>
    <property type="match status" value="3"/>
</dbReference>
<accession>A0A1I8AAH9</accession>
<feature type="domain" description="BPTI/Kunitz inhibitor" evidence="4">
    <location>
        <begin position="47"/>
        <end position="97"/>
    </location>
</feature>
<keyword evidence="1" id="KW-0646">Protease inhibitor</keyword>
<keyword evidence="5" id="KW-1185">Reference proteome</keyword>
<name>A0A1I8AAH9_9BILA</name>
<feature type="domain" description="BPTI/Kunitz inhibitor" evidence="4">
    <location>
        <begin position="105"/>
        <end position="156"/>
    </location>
</feature>
<dbReference type="InterPro" id="IPR036880">
    <property type="entry name" value="Kunitz_BPTI_sf"/>
</dbReference>
<evidence type="ECO:0000256" key="1">
    <source>
        <dbReference type="ARBA" id="ARBA00022690"/>
    </source>
</evidence>
<dbReference type="Gene3D" id="4.10.410.10">
    <property type="entry name" value="Pancreatic trypsin inhibitor Kunitz domain"/>
    <property type="match status" value="3"/>
</dbReference>
<dbReference type="PANTHER" id="PTHR10083">
    <property type="entry name" value="KUNITZ-TYPE PROTEASE INHIBITOR-RELATED"/>
    <property type="match status" value="1"/>
</dbReference>
<dbReference type="PANTHER" id="PTHR10083:SF374">
    <property type="entry name" value="BPTI_KUNITZ INHIBITOR DOMAIN-CONTAINING PROTEIN"/>
    <property type="match status" value="1"/>
</dbReference>